<dbReference type="InterPro" id="IPR052702">
    <property type="entry name" value="MscS-like_channel"/>
</dbReference>
<evidence type="ECO:0000256" key="3">
    <source>
        <dbReference type="ARBA" id="ARBA00022475"/>
    </source>
</evidence>
<dbReference type="InterPro" id="IPR049142">
    <property type="entry name" value="MS_channel_1st"/>
</dbReference>
<keyword evidence="3" id="KW-1003">Cell membrane</keyword>
<feature type="transmembrane region" description="Helical" evidence="7">
    <location>
        <begin position="108"/>
        <end position="131"/>
    </location>
</feature>
<dbReference type="PANTHER" id="PTHR30347">
    <property type="entry name" value="POTASSIUM CHANNEL RELATED"/>
    <property type="match status" value="1"/>
</dbReference>
<dbReference type="Pfam" id="PF21088">
    <property type="entry name" value="MS_channel_1st"/>
    <property type="match status" value="1"/>
</dbReference>
<dbReference type="Pfam" id="PF21082">
    <property type="entry name" value="MS_channel_3rd"/>
    <property type="match status" value="1"/>
</dbReference>
<dbReference type="AlphaFoldDB" id="A0A7Y0BLH8"/>
<dbReference type="SUPFAM" id="SSF82689">
    <property type="entry name" value="Mechanosensitive channel protein MscS (YggB), C-terminal domain"/>
    <property type="match status" value="1"/>
</dbReference>
<evidence type="ECO:0000259" key="10">
    <source>
        <dbReference type="Pfam" id="PF21088"/>
    </source>
</evidence>
<evidence type="ECO:0000256" key="6">
    <source>
        <dbReference type="ARBA" id="ARBA00023136"/>
    </source>
</evidence>
<dbReference type="Gene3D" id="2.30.30.60">
    <property type="match status" value="1"/>
</dbReference>
<dbReference type="SUPFAM" id="SSF50182">
    <property type="entry name" value="Sm-like ribonucleoproteins"/>
    <property type="match status" value="1"/>
</dbReference>
<evidence type="ECO:0000313" key="11">
    <source>
        <dbReference type="EMBL" id="NML92534.1"/>
    </source>
</evidence>
<dbReference type="Pfam" id="PF00924">
    <property type="entry name" value="MS_channel_2nd"/>
    <property type="match status" value="1"/>
</dbReference>
<keyword evidence="6 7" id="KW-0472">Membrane</keyword>
<dbReference type="InterPro" id="IPR049278">
    <property type="entry name" value="MS_channel_C"/>
</dbReference>
<evidence type="ECO:0000256" key="4">
    <source>
        <dbReference type="ARBA" id="ARBA00022692"/>
    </source>
</evidence>
<feature type="domain" description="Mechanosensitive ion channel transmembrane helices 2/3" evidence="10">
    <location>
        <begin position="81"/>
        <end position="118"/>
    </location>
</feature>
<feature type="transmembrane region" description="Helical" evidence="7">
    <location>
        <begin position="36"/>
        <end position="57"/>
    </location>
</feature>
<organism evidence="11 12">
    <name type="scientific">Novosphingobium olei</name>
    <dbReference type="NCBI Taxonomy" id="2728851"/>
    <lineage>
        <taxon>Bacteria</taxon>
        <taxon>Pseudomonadati</taxon>
        <taxon>Pseudomonadota</taxon>
        <taxon>Alphaproteobacteria</taxon>
        <taxon>Sphingomonadales</taxon>
        <taxon>Sphingomonadaceae</taxon>
        <taxon>Novosphingobium</taxon>
    </lineage>
</organism>
<dbReference type="RefSeq" id="WP_169491771.1">
    <property type="nucleotide sequence ID" value="NZ_JABBGM010000001.1"/>
</dbReference>
<feature type="domain" description="Mechanosensitive ion channel MscS" evidence="8">
    <location>
        <begin position="120"/>
        <end position="189"/>
    </location>
</feature>
<evidence type="ECO:0000259" key="9">
    <source>
        <dbReference type="Pfam" id="PF21082"/>
    </source>
</evidence>
<dbReference type="GO" id="GO:0008381">
    <property type="term" value="F:mechanosensitive monoatomic ion channel activity"/>
    <property type="evidence" value="ECO:0007669"/>
    <property type="project" value="UniProtKB-ARBA"/>
</dbReference>
<gene>
    <name evidence="11" type="ORF">HHL27_02475</name>
</gene>
<reference evidence="11 12" key="1">
    <citation type="submission" date="2020-04" db="EMBL/GenBank/DDBJ databases">
        <title>Novosphingobium sp. TW-4 isolated from soil.</title>
        <authorList>
            <person name="Dahal R.H."/>
            <person name="Chaudhary D.K."/>
        </authorList>
    </citation>
    <scope>NUCLEOTIDE SEQUENCE [LARGE SCALE GENOMIC DNA]</scope>
    <source>
        <strain evidence="11 12">TW-4</strain>
    </source>
</reference>
<keyword evidence="4 7" id="KW-0812">Transmembrane</keyword>
<dbReference type="InterPro" id="IPR010920">
    <property type="entry name" value="LSM_dom_sf"/>
</dbReference>
<dbReference type="Gene3D" id="1.10.287.1260">
    <property type="match status" value="1"/>
</dbReference>
<dbReference type="Proteomes" id="UP000583556">
    <property type="component" value="Unassembled WGS sequence"/>
</dbReference>
<feature type="domain" description="Mechanosensitive ion channel MscS C-terminal" evidence="9">
    <location>
        <begin position="198"/>
        <end position="281"/>
    </location>
</feature>
<keyword evidence="12" id="KW-1185">Reference proteome</keyword>
<feature type="transmembrane region" description="Helical" evidence="7">
    <location>
        <begin position="78"/>
        <end position="102"/>
    </location>
</feature>
<evidence type="ECO:0000256" key="7">
    <source>
        <dbReference type="SAM" id="Phobius"/>
    </source>
</evidence>
<comment type="caution">
    <text evidence="11">The sequence shown here is derived from an EMBL/GenBank/DDBJ whole genome shotgun (WGS) entry which is preliminary data.</text>
</comment>
<evidence type="ECO:0000256" key="1">
    <source>
        <dbReference type="ARBA" id="ARBA00004651"/>
    </source>
</evidence>
<name>A0A7Y0BLH8_9SPHN</name>
<dbReference type="Gene3D" id="3.30.70.100">
    <property type="match status" value="1"/>
</dbReference>
<dbReference type="InterPro" id="IPR023408">
    <property type="entry name" value="MscS_beta-dom_sf"/>
</dbReference>
<protein>
    <submittedName>
        <fullName evidence="11">Mechanosensitive ion channel</fullName>
    </submittedName>
</protein>
<dbReference type="GO" id="GO:0005886">
    <property type="term" value="C:plasma membrane"/>
    <property type="evidence" value="ECO:0007669"/>
    <property type="project" value="UniProtKB-SubCell"/>
</dbReference>
<comment type="subcellular location">
    <subcellularLocation>
        <location evidence="1">Cell membrane</location>
        <topology evidence="1">Multi-pass membrane protein</topology>
    </subcellularLocation>
</comment>
<evidence type="ECO:0000313" key="12">
    <source>
        <dbReference type="Proteomes" id="UP000583556"/>
    </source>
</evidence>
<evidence type="ECO:0000256" key="2">
    <source>
        <dbReference type="ARBA" id="ARBA00008017"/>
    </source>
</evidence>
<dbReference type="SUPFAM" id="SSF82861">
    <property type="entry name" value="Mechanosensitive channel protein MscS (YggB), transmembrane region"/>
    <property type="match status" value="1"/>
</dbReference>
<dbReference type="EMBL" id="JABBGM010000001">
    <property type="protein sequence ID" value="NML92534.1"/>
    <property type="molecule type" value="Genomic_DNA"/>
</dbReference>
<accession>A0A7Y0BLH8</accession>
<evidence type="ECO:0000259" key="8">
    <source>
        <dbReference type="Pfam" id="PF00924"/>
    </source>
</evidence>
<dbReference type="InterPro" id="IPR006685">
    <property type="entry name" value="MscS_channel_2nd"/>
</dbReference>
<keyword evidence="5 7" id="KW-1133">Transmembrane helix</keyword>
<dbReference type="InterPro" id="IPR011014">
    <property type="entry name" value="MscS_channel_TM-2"/>
</dbReference>
<dbReference type="PANTHER" id="PTHR30347:SF1">
    <property type="entry name" value="MECHANOSENSITIVE CHANNEL MSCK"/>
    <property type="match status" value="1"/>
</dbReference>
<sequence length="312" mass="34202">MTRHMRDLSRMLRDAREAIDSISIDVGHYHISLLNAVWMIFVVLCAFYGARLAARIGRVMVRRITSLDATQKVLTEKLATMAIWALAFFTAIDVLGISLTALTVFSGAFGLAIGFGLQKTFGNMIAGIILLMDRSIKPGDVIAVSDGKGNTFGEVKRIGLRAVSVTTRDNREYLIPNEILMTSQVENWSYSSRQVAISIPVGIAYGSDIDLAERLLLEAARSAPRVLAHPEPGVLLSAFGPSAIEMQVICWIDDPEMGVGNVRSQVLKAAWHLFRRQGVEIPFPQSDVHLRDSDGLREVARILAARGGSQEP</sequence>
<dbReference type="InterPro" id="IPR011066">
    <property type="entry name" value="MscS_channel_C_sf"/>
</dbReference>
<comment type="similarity">
    <text evidence="2">Belongs to the MscS (TC 1.A.23) family.</text>
</comment>
<evidence type="ECO:0000256" key="5">
    <source>
        <dbReference type="ARBA" id="ARBA00022989"/>
    </source>
</evidence>
<proteinExistence type="inferred from homology"/>